<keyword evidence="9 12" id="KW-1133">Transmembrane helix</keyword>
<dbReference type="NCBIfam" id="TIGR01494">
    <property type="entry name" value="ATPase_P-type"/>
    <property type="match status" value="1"/>
</dbReference>
<gene>
    <name evidence="14" type="ORF">BQ4739_LOCUS260</name>
</gene>
<feature type="region of interest" description="Disordered" evidence="11">
    <location>
        <begin position="1"/>
        <end position="32"/>
    </location>
</feature>
<dbReference type="STRING" id="3088.A0A383V4L6"/>
<feature type="compositionally biased region" description="Low complexity" evidence="11">
    <location>
        <begin position="695"/>
        <end position="724"/>
    </location>
</feature>
<dbReference type="InterPro" id="IPR059000">
    <property type="entry name" value="ATPase_P-type_domA"/>
</dbReference>
<evidence type="ECO:0000256" key="1">
    <source>
        <dbReference type="ARBA" id="ARBA00004141"/>
    </source>
</evidence>
<dbReference type="InterPro" id="IPR051949">
    <property type="entry name" value="Cation_Transport_ATPase"/>
</dbReference>
<dbReference type="InterPro" id="IPR018303">
    <property type="entry name" value="ATPase_P-typ_P_site"/>
</dbReference>
<feature type="region of interest" description="Disordered" evidence="11">
    <location>
        <begin position="494"/>
        <end position="532"/>
    </location>
</feature>
<dbReference type="InterPro" id="IPR001757">
    <property type="entry name" value="P_typ_ATPase"/>
</dbReference>
<dbReference type="InterPro" id="IPR023299">
    <property type="entry name" value="ATPase_P-typ_cyto_dom_N"/>
</dbReference>
<keyword evidence="15" id="KW-1185">Reference proteome</keyword>
<dbReference type="Gene3D" id="2.70.150.10">
    <property type="entry name" value="Calcium-transporting ATPase, cytoplasmic transduction domain A"/>
    <property type="match status" value="1"/>
</dbReference>
<evidence type="ECO:0000256" key="8">
    <source>
        <dbReference type="ARBA" id="ARBA00022967"/>
    </source>
</evidence>
<keyword evidence="10 12" id="KW-0472">Membrane</keyword>
<feature type="compositionally biased region" description="Low complexity" evidence="11">
    <location>
        <begin position="516"/>
        <end position="532"/>
    </location>
</feature>
<evidence type="ECO:0000256" key="11">
    <source>
        <dbReference type="SAM" id="MobiDB-lite"/>
    </source>
</evidence>
<dbReference type="PANTHER" id="PTHR43079">
    <property type="entry name" value="PROBABLE CADMIUM/ZINC-TRANSPORTING ATPASE HMA1"/>
    <property type="match status" value="1"/>
</dbReference>
<feature type="compositionally biased region" description="Polar residues" evidence="11">
    <location>
        <begin position="1"/>
        <end position="19"/>
    </location>
</feature>
<keyword evidence="4" id="KW-0479">Metal-binding</keyword>
<dbReference type="PANTHER" id="PTHR43079:SF1">
    <property type="entry name" value="CADMIUM_ZINC-TRANSPORTING ATPASE HMA1, CHLOROPLASTIC-RELATED"/>
    <property type="match status" value="1"/>
</dbReference>
<dbReference type="GO" id="GO:0005524">
    <property type="term" value="F:ATP binding"/>
    <property type="evidence" value="ECO:0007669"/>
    <property type="project" value="UniProtKB-KW"/>
</dbReference>
<feature type="region of interest" description="Disordered" evidence="11">
    <location>
        <begin position="690"/>
        <end position="743"/>
    </location>
</feature>
<evidence type="ECO:0000256" key="2">
    <source>
        <dbReference type="ARBA" id="ARBA00006024"/>
    </source>
</evidence>
<evidence type="ECO:0000256" key="9">
    <source>
        <dbReference type="ARBA" id="ARBA00022989"/>
    </source>
</evidence>
<dbReference type="AlphaFoldDB" id="A0A383V4L6"/>
<dbReference type="Gene3D" id="3.40.1110.10">
    <property type="entry name" value="Calcium-transporting ATPase, cytoplasmic domain N"/>
    <property type="match status" value="2"/>
</dbReference>
<evidence type="ECO:0000259" key="13">
    <source>
        <dbReference type="Pfam" id="PF00122"/>
    </source>
</evidence>
<reference evidence="14 15" key="1">
    <citation type="submission" date="2016-10" db="EMBL/GenBank/DDBJ databases">
        <authorList>
            <person name="Cai Z."/>
        </authorList>
    </citation>
    <scope>NUCLEOTIDE SEQUENCE [LARGE SCALE GENOMIC DNA]</scope>
</reference>
<evidence type="ECO:0000313" key="14">
    <source>
        <dbReference type="EMBL" id="SZX59659.1"/>
    </source>
</evidence>
<feature type="domain" description="P-type ATPase A" evidence="13">
    <location>
        <begin position="230"/>
        <end position="317"/>
    </location>
</feature>
<dbReference type="SUPFAM" id="SSF56784">
    <property type="entry name" value="HAD-like"/>
    <property type="match status" value="2"/>
</dbReference>
<dbReference type="Proteomes" id="UP000256970">
    <property type="component" value="Unassembled WGS sequence"/>
</dbReference>
<evidence type="ECO:0000256" key="7">
    <source>
        <dbReference type="ARBA" id="ARBA00022842"/>
    </source>
</evidence>
<evidence type="ECO:0000256" key="3">
    <source>
        <dbReference type="ARBA" id="ARBA00022692"/>
    </source>
</evidence>
<evidence type="ECO:0000256" key="4">
    <source>
        <dbReference type="ARBA" id="ARBA00022723"/>
    </source>
</evidence>
<feature type="transmembrane region" description="Helical" evidence="12">
    <location>
        <begin position="337"/>
        <end position="361"/>
    </location>
</feature>
<dbReference type="PRINTS" id="PR00119">
    <property type="entry name" value="CATATPASE"/>
</dbReference>
<comment type="similarity">
    <text evidence="2">Belongs to the cation transport ATPase (P-type) (TC 3.A.3) family. Type IB subfamily.</text>
</comment>
<name>A0A383V4L6_TETOB</name>
<dbReference type="InterPro" id="IPR036412">
    <property type="entry name" value="HAD-like_sf"/>
</dbReference>
<dbReference type="PROSITE" id="PS00154">
    <property type="entry name" value="ATPASE_E1_E2"/>
    <property type="match status" value="1"/>
</dbReference>
<feature type="region of interest" description="Disordered" evidence="11">
    <location>
        <begin position="762"/>
        <end position="803"/>
    </location>
</feature>
<feature type="compositionally biased region" description="Low complexity" evidence="11">
    <location>
        <begin position="1058"/>
        <end position="1073"/>
    </location>
</feature>
<dbReference type="Pfam" id="PF00122">
    <property type="entry name" value="E1-E2_ATPase"/>
    <property type="match status" value="1"/>
</dbReference>
<sequence length="1086" mass="110435">MSSNSSSSILGVTQQSMQQRAAPPGITPTTPTAPKYMAAAAAAVAERRAAAVEVPIHTAMGTATVTVIVMPVMLTRTAMLDTATQDTATATATTIITTMGVTAMHMVTITTTTPQKQGLLQAATAAALSKAALGVTYLFSGVPQLAETVGAAAAGKVDTHVLMSLSVIGTLYMGMAQEGALLLLLFRVSHLLEDRLTERAAGSLQRLFDSVPDTASMVEVDDGGAPRVATTQQVPAESVALGQHVLVRPGEQVPLDGTITWGTANLSLQHISGEAAPVRLGPGQEVPAGSLSTDGLLVVRVEATAENSTPSRIAQMAADAQAQRPQLSRWLDRVGEVWSKAVIGATLATAALLPLLGVPFLGDRGALYRAMGVLTAGSPCALALVPLAYACAIAAITSKGILIKSGAALDALAACKTIALDKTGTITTGSMNLAEGFVFNLKPEGSAAAAVGGSSSSSSSSKGSGWIHVRAMEGLTEICKKMTGGSAAIGTTTGYSSSSFESSFDDDDYEHRRHASSSSSSSSSSSQPPAAAAALGAPLGGVPFDELALKCAVALSRLSNHPVSRAMVDSAPHVDGDVAVLSFEQVPGSGVQGVCRIGEFEPVHVRFGAADWINSFVTSDRTVSQLDVLMKQHTDRPSRATALLSVSQLLPTQQQQPDPAAVQQQQQQQQQESLPPLPELEQPDMAVILDGAANPSGSSSSSSSSSSSRPVSSSSSSSSSSRRPGAVLSRPSSPARFLGSMDNRDGSTTFAFEEEEAFKHAMTAATAAAAPASHTSSIEQQQQQQSPGSSVSGSVDVDGSYGPSGQPSHMALLCFEDVIQAGVPATVQQLQSGSWSSSRWRGSGSWLLGSSPAAAEKDVVMLTGDNQRVAQAVAGAVGISQYRAGLKPEDKLAYVTNAAAAAAAAAGPGQRGTGAGGLLMAGDGINDAPALAAAQSSQSGAGGLLMAGDGINDAPALAAAQVGVAIASTPKDMVAAAADIIVLNGQGITSLPWLFRLADRTHVILQQNLALALASVAVATLPTVAGLFPLWLAVTLHEGSTLLVALNSLRLLLEAPHSSDSSSSGAKGAAAAGHGHKHSSDKAHSH</sequence>
<dbReference type="SUPFAM" id="SSF81653">
    <property type="entry name" value="Calcium ATPase, transduction domain A"/>
    <property type="match status" value="1"/>
</dbReference>
<evidence type="ECO:0000256" key="12">
    <source>
        <dbReference type="SAM" id="Phobius"/>
    </source>
</evidence>
<evidence type="ECO:0000313" key="15">
    <source>
        <dbReference type="Proteomes" id="UP000256970"/>
    </source>
</evidence>
<keyword evidence="6" id="KW-0067">ATP-binding</keyword>
<dbReference type="GO" id="GO:0016887">
    <property type="term" value="F:ATP hydrolysis activity"/>
    <property type="evidence" value="ECO:0007669"/>
    <property type="project" value="InterPro"/>
</dbReference>
<accession>A0A383V4L6</accession>
<feature type="region of interest" description="Disordered" evidence="11">
    <location>
        <begin position="650"/>
        <end position="677"/>
    </location>
</feature>
<keyword evidence="3 12" id="KW-0812">Transmembrane</keyword>
<feature type="region of interest" description="Disordered" evidence="11">
    <location>
        <begin position="1058"/>
        <end position="1086"/>
    </location>
</feature>
<comment type="subcellular location">
    <subcellularLocation>
        <location evidence="1">Membrane</location>
        <topology evidence="1">Multi-pass membrane protein</topology>
    </subcellularLocation>
</comment>
<keyword evidence="8" id="KW-1278">Translocase</keyword>
<dbReference type="InterPro" id="IPR023214">
    <property type="entry name" value="HAD_sf"/>
</dbReference>
<proteinExistence type="inferred from homology"/>
<keyword evidence="7" id="KW-0460">Magnesium</keyword>
<dbReference type="InterPro" id="IPR008250">
    <property type="entry name" value="ATPase_P-typ_transduc_dom_A_sf"/>
</dbReference>
<dbReference type="EMBL" id="FNXT01000014">
    <property type="protein sequence ID" value="SZX59659.1"/>
    <property type="molecule type" value="Genomic_DNA"/>
</dbReference>
<dbReference type="GO" id="GO:0046872">
    <property type="term" value="F:metal ion binding"/>
    <property type="evidence" value="ECO:0007669"/>
    <property type="project" value="UniProtKB-KW"/>
</dbReference>
<dbReference type="SUPFAM" id="SSF81660">
    <property type="entry name" value="Metal cation-transporting ATPase, ATP-binding domain N"/>
    <property type="match status" value="1"/>
</dbReference>
<keyword evidence="5" id="KW-0547">Nucleotide-binding</keyword>
<protein>
    <recommendedName>
        <fullName evidence="13">P-type ATPase A domain-containing protein</fullName>
    </recommendedName>
</protein>
<organism evidence="14 15">
    <name type="scientific">Tetradesmus obliquus</name>
    <name type="common">Green alga</name>
    <name type="synonym">Acutodesmus obliquus</name>
    <dbReference type="NCBI Taxonomy" id="3088"/>
    <lineage>
        <taxon>Eukaryota</taxon>
        <taxon>Viridiplantae</taxon>
        <taxon>Chlorophyta</taxon>
        <taxon>core chlorophytes</taxon>
        <taxon>Chlorophyceae</taxon>
        <taxon>CS clade</taxon>
        <taxon>Sphaeropleales</taxon>
        <taxon>Scenedesmaceae</taxon>
        <taxon>Tetradesmus</taxon>
    </lineage>
</organism>
<dbReference type="Gene3D" id="3.40.50.1000">
    <property type="entry name" value="HAD superfamily/HAD-like"/>
    <property type="match status" value="2"/>
</dbReference>
<dbReference type="GO" id="GO:0016020">
    <property type="term" value="C:membrane"/>
    <property type="evidence" value="ECO:0007669"/>
    <property type="project" value="UniProtKB-SubCell"/>
</dbReference>
<feature type="compositionally biased region" description="Low complexity" evidence="11">
    <location>
        <begin position="21"/>
        <end position="32"/>
    </location>
</feature>
<feature type="transmembrane region" description="Helical" evidence="12">
    <location>
        <begin position="373"/>
        <end position="396"/>
    </location>
</feature>
<evidence type="ECO:0000256" key="5">
    <source>
        <dbReference type="ARBA" id="ARBA00022741"/>
    </source>
</evidence>
<evidence type="ECO:0000256" key="10">
    <source>
        <dbReference type="ARBA" id="ARBA00023136"/>
    </source>
</evidence>
<evidence type="ECO:0000256" key="6">
    <source>
        <dbReference type="ARBA" id="ARBA00022840"/>
    </source>
</evidence>